<evidence type="ECO:0000259" key="11">
    <source>
        <dbReference type="PROSITE" id="PS50011"/>
    </source>
</evidence>
<comment type="similarity">
    <text evidence="10">Belongs to the protein kinase superfamily.</text>
</comment>
<comment type="catalytic activity">
    <reaction evidence="8">
        <text>L-seryl-[protein] + ATP = O-phospho-L-seryl-[protein] + ADP + H(+)</text>
        <dbReference type="Rhea" id="RHEA:17989"/>
        <dbReference type="Rhea" id="RHEA-COMP:9863"/>
        <dbReference type="Rhea" id="RHEA-COMP:11604"/>
        <dbReference type="ChEBI" id="CHEBI:15378"/>
        <dbReference type="ChEBI" id="CHEBI:29999"/>
        <dbReference type="ChEBI" id="CHEBI:30616"/>
        <dbReference type="ChEBI" id="CHEBI:83421"/>
        <dbReference type="ChEBI" id="CHEBI:456216"/>
        <dbReference type="EC" id="2.7.11.1"/>
    </reaction>
</comment>
<dbReference type="GO" id="GO:0005794">
    <property type="term" value="C:Golgi apparatus"/>
    <property type="evidence" value="ECO:0007669"/>
    <property type="project" value="TreeGrafter"/>
</dbReference>
<evidence type="ECO:0000256" key="2">
    <source>
        <dbReference type="ARBA" id="ARBA00022527"/>
    </source>
</evidence>
<keyword evidence="3 12" id="KW-0808">Transferase</keyword>
<comment type="catalytic activity">
    <reaction evidence="7">
        <text>L-threonyl-[protein] + ATP = O-phospho-L-threonyl-[protein] + ADP + H(+)</text>
        <dbReference type="Rhea" id="RHEA:46608"/>
        <dbReference type="Rhea" id="RHEA-COMP:11060"/>
        <dbReference type="Rhea" id="RHEA-COMP:11605"/>
        <dbReference type="ChEBI" id="CHEBI:15378"/>
        <dbReference type="ChEBI" id="CHEBI:30013"/>
        <dbReference type="ChEBI" id="CHEBI:30616"/>
        <dbReference type="ChEBI" id="CHEBI:61977"/>
        <dbReference type="ChEBI" id="CHEBI:456216"/>
        <dbReference type="EC" id="2.7.11.1"/>
    </reaction>
</comment>
<keyword evidence="5 12" id="KW-0418">Kinase</keyword>
<organism evidence="12 13">
    <name type="scientific">Malassezia arunalokei</name>
    <dbReference type="NCBI Taxonomy" id="1514897"/>
    <lineage>
        <taxon>Eukaryota</taxon>
        <taxon>Fungi</taxon>
        <taxon>Dikarya</taxon>
        <taxon>Basidiomycota</taxon>
        <taxon>Ustilaginomycotina</taxon>
        <taxon>Malasseziomycetes</taxon>
        <taxon>Malasseziales</taxon>
        <taxon>Malasseziaceae</taxon>
        <taxon>Malassezia</taxon>
    </lineage>
</organism>
<dbReference type="EMBL" id="CP119917">
    <property type="protein sequence ID" value="WFD15086.1"/>
    <property type="molecule type" value="Genomic_DNA"/>
</dbReference>
<dbReference type="InterPro" id="IPR052239">
    <property type="entry name" value="Ser/Thr-specific_kinases"/>
</dbReference>
<dbReference type="PANTHER" id="PTHR45998:SF2">
    <property type="entry name" value="SERINE_THREONINE-PROTEIN KINASE 16"/>
    <property type="match status" value="1"/>
</dbReference>
<sequence>MDLVRSALSHNELATRAYAYAQDGVLALLSCLDCTDTYGTVSVNGVSYNVMQLLGEGGFSMVYLVRDPSTGCAYALKKMRCQHGDESLRMALGEIQSMQRFRGPHVLRLIDSAVVQDHEGRGAGSLLASGFGRVPSDDVENPRSGKIVYLVLPYYQNGNVQDAIHAHIVHHTRFDERVMLRLFAGACEALKTMHHYVLPQPHIAAAPPAKADDDSLLFDAASTASDAYPPAEPMSLAPQDTQRVPYAHRDVKPANIMIDDDGVTGVLMDFGSTTRARIKISNRREAVAQQDVASVHTSMPYRAPELFDVKTDTVLDEKVDIWSLGCTLYAMAYLHSPFETPSTVEQGGSIALAVTNGAYKFPDDDPYSPHVRDLITRCLAHDPKARPEIDDVLHDVHSALASI</sequence>
<dbReference type="InterPro" id="IPR017441">
    <property type="entry name" value="Protein_kinase_ATP_BS"/>
</dbReference>
<protein>
    <recommendedName>
        <fullName evidence="1">non-specific serine/threonine protein kinase</fullName>
        <ecNumber evidence="1">2.7.11.1</ecNumber>
    </recommendedName>
</protein>
<evidence type="ECO:0000256" key="9">
    <source>
        <dbReference type="PROSITE-ProRule" id="PRU10141"/>
    </source>
</evidence>
<feature type="domain" description="Protein kinase" evidence="11">
    <location>
        <begin position="48"/>
        <end position="400"/>
    </location>
</feature>
<evidence type="ECO:0000313" key="13">
    <source>
        <dbReference type="Proteomes" id="UP001217582"/>
    </source>
</evidence>
<dbReference type="Gene3D" id="1.10.510.10">
    <property type="entry name" value="Transferase(Phosphotransferase) domain 1"/>
    <property type="match status" value="2"/>
</dbReference>
<dbReference type="EC" id="2.7.11.1" evidence="1"/>
<evidence type="ECO:0000256" key="1">
    <source>
        <dbReference type="ARBA" id="ARBA00012513"/>
    </source>
</evidence>
<gene>
    <name evidence="12" type="primary">ENV7</name>
    <name evidence="12" type="ORF">MARU1_001100</name>
</gene>
<dbReference type="PROSITE" id="PS00108">
    <property type="entry name" value="PROTEIN_KINASE_ST"/>
    <property type="match status" value="1"/>
</dbReference>
<evidence type="ECO:0000313" key="12">
    <source>
        <dbReference type="EMBL" id="WFD15086.1"/>
    </source>
</evidence>
<accession>A0AAJ6CJQ2</accession>
<evidence type="ECO:0000256" key="5">
    <source>
        <dbReference type="ARBA" id="ARBA00022777"/>
    </source>
</evidence>
<evidence type="ECO:0000256" key="6">
    <source>
        <dbReference type="ARBA" id="ARBA00022840"/>
    </source>
</evidence>
<dbReference type="GO" id="GO:0032889">
    <property type="term" value="P:regulation of vacuole fusion, non-autophagic"/>
    <property type="evidence" value="ECO:0007669"/>
    <property type="project" value="TreeGrafter"/>
</dbReference>
<dbReference type="GO" id="GO:0005773">
    <property type="term" value="C:vacuole"/>
    <property type="evidence" value="ECO:0007669"/>
    <property type="project" value="GOC"/>
</dbReference>
<dbReference type="SUPFAM" id="SSF56112">
    <property type="entry name" value="Protein kinase-like (PK-like)"/>
    <property type="match status" value="1"/>
</dbReference>
<evidence type="ECO:0000256" key="10">
    <source>
        <dbReference type="RuleBase" id="RU000304"/>
    </source>
</evidence>
<dbReference type="InterPro" id="IPR008271">
    <property type="entry name" value="Ser/Thr_kinase_AS"/>
</dbReference>
<keyword evidence="13" id="KW-1185">Reference proteome</keyword>
<dbReference type="Proteomes" id="UP001217582">
    <property type="component" value="Chromosome 2"/>
</dbReference>
<dbReference type="GO" id="GO:0006624">
    <property type="term" value="P:vacuolar protein processing"/>
    <property type="evidence" value="ECO:0007669"/>
    <property type="project" value="TreeGrafter"/>
</dbReference>
<dbReference type="GO" id="GO:0004674">
    <property type="term" value="F:protein serine/threonine kinase activity"/>
    <property type="evidence" value="ECO:0007669"/>
    <property type="project" value="UniProtKB-KW"/>
</dbReference>
<proteinExistence type="inferred from homology"/>
<dbReference type="Pfam" id="PF00069">
    <property type="entry name" value="Pkinase"/>
    <property type="match status" value="2"/>
</dbReference>
<keyword evidence="2 10" id="KW-0723">Serine/threonine-protein kinase</keyword>
<dbReference type="PROSITE" id="PS50011">
    <property type="entry name" value="PROTEIN_KINASE_DOM"/>
    <property type="match status" value="1"/>
</dbReference>
<keyword evidence="4 9" id="KW-0547">Nucleotide-binding</keyword>
<evidence type="ECO:0000256" key="8">
    <source>
        <dbReference type="ARBA" id="ARBA00048679"/>
    </source>
</evidence>
<dbReference type="PANTHER" id="PTHR45998">
    <property type="entry name" value="SERINE/THREONINE-PROTEIN KINASE 16"/>
    <property type="match status" value="1"/>
</dbReference>
<dbReference type="PROSITE" id="PS00107">
    <property type="entry name" value="PROTEIN_KINASE_ATP"/>
    <property type="match status" value="1"/>
</dbReference>
<evidence type="ECO:0000256" key="4">
    <source>
        <dbReference type="ARBA" id="ARBA00022741"/>
    </source>
</evidence>
<dbReference type="SMART" id="SM00220">
    <property type="entry name" value="S_TKc"/>
    <property type="match status" value="1"/>
</dbReference>
<dbReference type="AlphaFoldDB" id="A0AAJ6CJQ2"/>
<keyword evidence="6 9" id="KW-0067">ATP-binding</keyword>
<evidence type="ECO:0000256" key="3">
    <source>
        <dbReference type="ARBA" id="ARBA00022679"/>
    </source>
</evidence>
<feature type="binding site" evidence="9">
    <location>
        <position position="77"/>
    </location>
    <ligand>
        <name>ATP</name>
        <dbReference type="ChEBI" id="CHEBI:30616"/>
    </ligand>
</feature>
<dbReference type="InterPro" id="IPR000719">
    <property type="entry name" value="Prot_kinase_dom"/>
</dbReference>
<reference evidence="12 13" key="1">
    <citation type="submission" date="2023-03" db="EMBL/GenBank/DDBJ databases">
        <title>Mating type loci evolution in Malassezia.</title>
        <authorList>
            <person name="Coelho M.A."/>
        </authorList>
    </citation>
    <scope>NUCLEOTIDE SEQUENCE [LARGE SCALE GENOMIC DNA]</scope>
    <source>
        <strain evidence="12 13">CBS 13387</strain>
    </source>
</reference>
<evidence type="ECO:0000256" key="7">
    <source>
        <dbReference type="ARBA" id="ARBA00047899"/>
    </source>
</evidence>
<dbReference type="InterPro" id="IPR011009">
    <property type="entry name" value="Kinase-like_dom_sf"/>
</dbReference>
<dbReference type="GO" id="GO:0005524">
    <property type="term" value="F:ATP binding"/>
    <property type="evidence" value="ECO:0007669"/>
    <property type="project" value="UniProtKB-UniRule"/>
</dbReference>
<name>A0AAJ6CJQ2_9BASI</name>